<dbReference type="AlphaFoldDB" id="M7Z6A3"/>
<gene>
    <name evidence="4" type="ORF">TRIUR3_32606</name>
</gene>
<dbReference type="InterPro" id="IPR005398">
    <property type="entry name" value="Tubby_N"/>
</dbReference>
<feature type="compositionally biased region" description="Basic and acidic residues" evidence="3">
    <location>
        <begin position="58"/>
        <end position="71"/>
    </location>
</feature>
<reference evidence="4" key="1">
    <citation type="journal article" date="2013" name="Nature">
        <title>Draft genome of the wheat A-genome progenitor Triticum urartu.</title>
        <authorList>
            <person name="Ling H.Q."/>
            <person name="Zhao S."/>
            <person name="Liu D."/>
            <person name="Wang J."/>
            <person name="Sun H."/>
            <person name="Zhang C."/>
            <person name="Fan H."/>
            <person name="Li D."/>
            <person name="Dong L."/>
            <person name="Tao Y."/>
            <person name="Gao C."/>
            <person name="Wu H."/>
            <person name="Li Y."/>
            <person name="Cui Y."/>
            <person name="Guo X."/>
            <person name="Zheng S."/>
            <person name="Wang B."/>
            <person name="Yu K."/>
            <person name="Liang Q."/>
            <person name="Yang W."/>
            <person name="Lou X."/>
            <person name="Chen J."/>
            <person name="Feng M."/>
            <person name="Jian J."/>
            <person name="Zhang X."/>
            <person name="Luo G."/>
            <person name="Jiang Y."/>
            <person name="Liu J."/>
            <person name="Wang Z."/>
            <person name="Sha Y."/>
            <person name="Zhang B."/>
            <person name="Wu H."/>
            <person name="Tang D."/>
            <person name="Shen Q."/>
            <person name="Xue P."/>
            <person name="Zou S."/>
            <person name="Wang X."/>
            <person name="Liu X."/>
            <person name="Wang F."/>
            <person name="Yang Y."/>
            <person name="An X."/>
            <person name="Dong Z."/>
            <person name="Zhang K."/>
            <person name="Zhang X."/>
            <person name="Luo M.C."/>
            <person name="Dvorak J."/>
            <person name="Tong Y."/>
            <person name="Wang J."/>
            <person name="Yang H."/>
            <person name="Li Z."/>
            <person name="Wang D."/>
            <person name="Zhang A."/>
            <person name="Wang J."/>
        </authorList>
    </citation>
    <scope>NUCLEOTIDE SEQUENCE</scope>
</reference>
<dbReference type="EMBL" id="KD169556">
    <property type="protein sequence ID" value="EMS55497.1"/>
    <property type="molecule type" value="Genomic_DNA"/>
</dbReference>
<feature type="compositionally biased region" description="Basic residues" evidence="3">
    <location>
        <begin position="72"/>
        <end position="87"/>
    </location>
</feature>
<proteinExistence type="predicted"/>
<evidence type="ECO:0000256" key="3">
    <source>
        <dbReference type="SAM" id="MobiDB-lite"/>
    </source>
</evidence>
<evidence type="ECO:0000256" key="2">
    <source>
        <dbReference type="ARBA" id="ARBA00022490"/>
    </source>
</evidence>
<accession>M7Z6A3</accession>
<dbReference type="PRINTS" id="PR01574">
    <property type="entry name" value="TUBBYPROTEIN"/>
</dbReference>
<name>M7Z6A3_TRIUA</name>
<comment type="subcellular location">
    <subcellularLocation>
        <location evidence="1">Cytoplasm</location>
    </subcellularLocation>
</comment>
<dbReference type="GO" id="GO:0005737">
    <property type="term" value="C:cytoplasm"/>
    <property type="evidence" value="ECO:0007669"/>
    <property type="project" value="UniProtKB-SubCell"/>
</dbReference>
<feature type="compositionally biased region" description="Basic and acidic residues" evidence="3">
    <location>
        <begin position="8"/>
        <end position="26"/>
    </location>
</feature>
<feature type="compositionally biased region" description="Basic and acidic residues" evidence="3">
    <location>
        <begin position="129"/>
        <end position="156"/>
    </location>
</feature>
<evidence type="ECO:0000313" key="4">
    <source>
        <dbReference type="EMBL" id="EMS55497.1"/>
    </source>
</evidence>
<feature type="region of interest" description="Disordered" evidence="3">
    <location>
        <begin position="1"/>
        <end position="156"/>
    </location>
</feature>
<keyword evidence="2" id="KW-0963">Cytoplasm</keyword>
<evidence type="ECO:0000256" key="1">
    <source>
        <dbReference type="ARBA" id="ARBA00004496"/>
    </source>
</evidence>
<sequence length="156" mass="16505">MVDADDDATVKLDAGEQQRDSGERQDAGWAAELGLEGGYVPRKGAGRPEARSTSFLGVREEAQRGGGDARHGRGRTGPRGPTTRRRGALAMTGIEHGGSCVHGWSERPLLSGGASREEGIGREWGPVEALREGEIDRGEGEMDRASGGGQRERGRA</sequence>
<organism evidence="4">
    <name type="scientific">Triticum urartu</name>
    <name type="common">Red wild einkorn</name>
    <name type="synonym">Crithodium urartu</name>
    <dbReference type="NCBI Taxonomy" id="4572"/>
    <lineage>
        <taxon>Eukaryota</taxon>
        <taxon>Viridiplantae</taxon>
        <taxon>Streptophyta</taxon>
        <taxon>Embryophyta</taxon>
        <taxon>Tracheophyta</taxon>
        <taxon>Spermatophyta</taxon>
        <taxon>Magnoliopsida</taxon>
        <taxon>Liliopsida</taxon>
        <taxon>Poales</taxon>
        <taxon>Poaceae</taxon>
        <taxon>BOP clade</taxon>
        <taxon>Pooideae</taxon>
        <taxon>Triticodae</taxon>
        <taxon>Triticeae</taxon>
        <taxon>Triticinae</taxon>
        <taxon>Triticum</taxon>
    </lineage>
</organism>
<protein>
    <submittedName>
        <fullName evidence="4">Uncharacterized protein</fullName>
    </submittedName>
</protein>